<reference evidence="4 5" key="1">
    <citation type="submission" date="2024-09" db="EMBL/GenBank/DDBJ databases">
        <title>A chromosome-level genome assembly of Gray's grenadier anchovy, Coilia grayii.</title>
        <authorList>
            <person name="Fu Z."/>
        </authorList>
    </citation>
    <scope>NUCLEOTIDE SEQUENCE [LARGE SCALE GENOMIC DNA]</scope>
    <source>
        <strain evidence="4">G4</strain>
        <tissue evidence="4">Muscle</tissue>
    </source>
</reference>
<proteinExistence type="predicted"/>
<feature type="repeat" description="WD" evidence="1">
    <location>
        <begin position="104"/>
        <end position="138"/>
    </location>
</feature>
<protein>
    <recommendedName>
        <fullName evidence="3">Anaphase-promoting complex subunit 4-like WD40 domain-containing protein</fullName>
    </recommendedName>
</protein>
<dbReference type="Gene3D" id="2.130.10.10">
    <property type="entry name" value="YVTN repeat-like/Quinoprotein amine dehydrogenase"/>
    <property type="match status" value="2"/>
</dbReference>
<dbReference type="PROSITE" id="PS50294">
    <property type="entry name" value="WD_REPEATS_REGION"/>
    <property type="match status" value="1"/>
</dbReference>
<evidence type="ECO:0000313" key="4">
    <source>
        <dbReference type="EMBL" id="KAL2078734.1"/>
    </source>
</evidence>
<feature type="region of interest" description="Disordered" evidence="2">
    <location>
        <begin position="1"/>
        <end position="88"/>
    </location>
</feature>
<dbReference type="SMART" id="SM00320">
    <property type="entry name" value="WD40"/>
    <property type="match status" value="6"/>
</dbReference>
<dbReference type="PROSITE" id="PS50082">
    <property type="entry name" value="WD_REPEATS_2"/>
    <property type="match status" value="2"/>
</dbReference>
<dbReference type="InterPro" id="IPR015943">
    <property type="entry name" value="WD40/YVTN_repeat-like_dom_sf"/>
</dbReference>
<comment type="caution">
    <text evidence="4">The sequence shown here is derived from an EMBL/GenBank/DDBJ whole genome shotgun (WGS) entry which is preliminary data.</text>
</comment>
<organism evidence="4 5">
    <name type="scientific">Coilia grayii</name>
    <name type="common">Gray's grenadier anchovy</name>
    <dbReference type="NCBI Taxonomy" id="363190"/>
    <lineage>
        <taxon>Eukaryota</taxon>
        <taxon>Metazoa</taxon>
        <taxon>Chordata</taxon>
        <taxon>Craniata</taxon>
        <taxon>Vertebrata</taxon>
        <taxon>Euteleostomi</taxon>
        <taxon>Actinopterygii</taxon>
        <taxon>Neopterygii</taxon>
        <taxon>Teleostei</taxon>
        <taxon>Clupei</taxon>
        <taxon>Clupeiformes</taxon>
        <taxon>Clupeoidei</taxon>
        <taxon>Engraulidae</taxon>
        <taxon>Coilinae</taxon>
        <taxon>Coilia</taxon>
    </lineage>
</organism>
<dbReference type="Pfam" id="PF12894">
    <property type="entry name" value="ANAPC4_WD40"/>
    <property type="match status" value="1"/>
</dbReference>
<evidence type="ECO:0000313" key="5">
    <source>
        <dbReference type="Proteomes" id="UP001591681"/>
    </source>
</evidence>
<dbReference type="AlphaFoldDB" id="A0ABD1IUU8"/>
<dbReference type="SUPFAM" id="SSF50978">
    <property type="entry name" value="WD40 repeat-like"/>
    <property type="match status" value="1"/>
</dbReference>
<gene>
    <name evidence="4" type="ORF">ACEWY4_026419</name>
</gene>
<feature type="compositionally biased region" description="Acidic residues" evidence="2">
    <location>
        <begin position="31"/>
        <end position="46"/>
    </location>
</feature>
<evidence type="ECO:0000256" key="1">
    <source>
        <dbReference type="PROSITE-ProRule" id="PRU00221"/>
    </source>
</evidence>
<dbReference type="PANTHER" id="PTHR47822:SF2">
    <property type="entry name" value="F-BOX AND WD-40 DOMAIN PROTEIN 7"/>
    <property type="match status" value="1"/>
</dbReference>
<dbReference type="PANTHER" id="PTHR47822">
    <property type="entry name" value="CARBOHYDRATE BINDING DOMAIN CONTAINING PROTEIN"/>
    <property type="match status" value="1"/>
</dbReference>
<accession>A0ABD1IUU8</accession>
<dbReference type="InterPro" id="IPR001680">
    <property type="entry name" value="WD40_rpt"/>
</dbReference>
<evidence type="ECO:0000259" key="3">
    <source>
        <dbReference type="Pfam" id="PF12894"/>
    </source>
</evidence>
<evidence type="ECO:0000256" key="2">
    <source>
        <dbReference type="SAM" id="MobiDB-lite"/>
    </source>
</evidence>
<dbReference type="InterPro" id="IPR024977">
    <property type="entry name" value="Apc4-like_WD40_dom"/>
</dbReference>
<sequence>MSNGVVAPAQIAEPLPEDVVHEKVSGTDSNTDSESENEQEQEEHESDADPDKNEVPSSHSGKLENAKGEGLQKLPQEETKRIPTQPRTDGDLHIHHIIECSCEVMTCQFNPEGTLLAVGMNDGTIKLYNPENGEFLKTIRDSSCIFASMPVTSIRFCRSAQSHSLLLATYASGHVRCWYVWGGECVWGVKEVAEEGEGEGTGTGRRQTLCLSVSCSNEQAATGGSDATVHLYDLATHQTLQVFKASSTRTLMDGHRLRVFALAFHPEREREFISGGWDNTVQFWDTRLPHAVRMLSGPHICGDALQIDPVTHQILSGSWRKDRTLEIWEYGSAEKVSQVLPDPYGSSKIYSCHWLGRDHILAAGSQLNMLRVINRHTLMTESRYMGLSSAVFSSSVCPAGKWAGLIAATSGNRVCLLHRGGQGVKKNMQSD</sequence>
<dbReference type="EMBL" id="JBHFQA010000023">
    <property type="protein sequence ID" value="KAL2078734.1"/>
    <property type="molecule type" value="Genomic_DNA"/>
</dbReference>
<dbReference type="Proteomes" id="UP001591681">
    <property type="component" value="Unassembled WGS sequence"/>
</dbReference>
<feature type="repeat" description="WD" evidence="1">
    <location>
        <begin position="252"/>
        <end position="294"/>
    </location>
</feature>
<name>A0ABD1IUU8_9TELE</name>
<feature type="domain" description="Anaphase-promoting complex subunit 4-like WD40" evidence="3">
    <location>
        <begin position="101"/>
        <end position="145"/>
    </location>
</feature>
<keyword evidence="5" id="KW-1185">Reference proteome</keyword>
<dbReference type="Pfam" id="PF00400">
    <property type="entry name" value="WD40"/>
    <property type="match status" value="1"/>
</dbReference>
<keyword evidence="1" id="KW-0853">WD repeat</keyword>
<dbReference type="InterPro" id="IPR036322">
    <property type="entry name" value="WD40_repeat_dom_sf"/>
</dbReference>